<dbReference type="Proteomes" id="UP000295773">
    <property type="component" value="Unassembled WGS sequence"/>
</dbReference>
<comment type="caution">
    <text evidence="3">The sequence shown here is derived from an EMBL/GenBank/DDBJ whole genome shotgun (WGS) entry which is preliminary data.</text>
</comment>
<sequence length="127" mass="14064">MSKNKIKISKASIVFYVASVVFLGIAAFYFYITYESVVTYSQSASLEIKDMLNAYFSNCAPFFAYAFGCYGIGFIISKIGNLNQILALCLDDAIAETQDQDVVPTQTEETMQDVESDANREIATEEA</sequence>
<evidence type="ECO:0000256" key="1">
    <source>
        <dbReference type="SAM" id="MobiDB-lite"/>
    </source>
</evidence>
<accession>A0A4R3TE91</accession>
<feature type="compositionally biased region" description="Basic and acidic residues" evidence="1">
    <location>
        <begin position="117"/>
        <end position="127"/>
    </location>
</feature>
<evidence type="ECO:0000256" key="2">
    <source>
        <dbReference type="SAM" id="Phobius"/>
    </source>
</evidence>
<keyword evidence="4" id="KW-1185">Reference proteome</keyword>
<dbReference type="AlphaFoldDB" id="A0A4R3TE91"/>
<protein>
    <submittedName>
        <fullName evidence="3">Uncharacterized protein</fullName>
    </submittedName>
</protein>
<organism evidence="3 4">
    <name type="scientific">Longicatena caecimuris</name>
    <dbReference type="NCBI Taxonomy" id="1796635"/>
    <lineage>
        <taxon>Bacteria</taxon>
        <taxon>Bacillati</taxon>
        <taxon>Bacillota</taxon>
        <taxon>Erysipelotrichia</taxon>
        <taxon>Erysipelotrichales</taxon>
        <taxon>Erysipelotrichaceae</taxon>
        <taxon>Longicatena</taxon>
    </lineage>
</organism>
<keyword evidence="2" id="KW-0812">Transmembrane</keyword>
<proteinExistence type="predicted"/>
<keyword evidence="2" id="KW-0472">Membrane</keyword>
<dbReference type="GeneID" id="73796682"/>
<feature type="region of interest" description="Disordered" evidence="1">
    <location>
        <begin position="104"/>
        <end position="127"/>
    </location>
</feature>
<feature type="transmembrane region" description="Helical" evidence="2">
    <location>
        <begin position="12"/>
        <end position="32"/>
    </location>
</feature>
<gene>
    <name evidence="3" type="ORF">EDD61_108109</name>
</gene>
<keyword evidence="2" id="KW-1133">Transmembrane helix</keyword>
<dbReference type="RefSeq" id="WP_008690777.1">
    <property type="nucleotide sequence ID" value="NZ_AP024510.1"/>
</dbReference>
<dbReference type="EMBL" id="SMBP01000008">
    <property type="protein sequence ID" value="TCU60248.1"/>
    <property type="molecule type" value="Genomic_DNA"/>
</dbReference>
<name>A0A4R3TE91_9FIRM</name>
<feature type="transmembrane region" description="Helical" evidence="2">
    <location>
        <begin position="52"/>
        <end position="76"/>
    </location>
</feature>
<reference evidence="3 4" key="1">
    <citation type="submission" date="2019-03" db="EMBL/GenBank/DDBJ databases">
        <title>Genomic Encyclopedia of Type Strains, Phase IV (KMG-IV): sequencing the most valuable type-strain genomes for metagenomic binning, comparative biology and taxonomic classification.</title>
        <authorList>
            <person name="Goeker M."/>
        </authorList>
    </citation>
    <scope>NUCLEOTIDE SEQUENCE [LARGE SCALE GENOMIC DNA]</scope>
    <source>
        <strain evidence="3 4">DSM 29481</strain>
    </source>
</reference>
<evidence type="ECO:0000313" key="4">
    <source>
        <dbReference type="Proteomes" id="UP000295773"/>
    </source>
</evidence>
<evidence type="ECO:0000313" key="3">
    <source>
        <dbReference type="EMBL" id="TCU60248.1"/>
    </source>
</evidence>